<evidence type="ECO:0000313" key="3">
    <source>
        <dbReference type="EMBL" id="OLN27878.1"/>
    </source>
</evidence>
<keyword evidence="1" id="KW-0464">Manganese</keyword>
<dbReference type="AlphaFoldDB" id="A0A1Q8QKU7"/>
<comment type="cofactor">
    <cofactor evidence="1">
        <name>Mn(2+)</name>
        <dbReference type="ChEBI" id="CHEBI:29035"/>
    </cofactor>
    <text evidence="1">The Mn(2+) ion enhances activity.</text>
</comment>
<feature type="binding site" evidence="1">
    <location>
        <position position="151"/>
    </location>
    <ligand>
        <name>Mn(2+)</name>
        <dbReference type="ChEBI" id="CHEBI:29035"/>
        <label>2</label>
    </ligand>
</feature>
<evidence type="ECO:0000313" key="4">
    <source>
        <dbReference type="Proteomes" id="UP000186102"/>
    </source>
</evidence>
<evidence type="ECO:0000256" key="1">
    <source>
        <dbReference type="PIRSR" id="PIRSR005962-1"/>
    </source>
</evidence>
<dbReference type="Pfam" id="PF07687">
    <property type="entry name" value="M20_dimer"/>
    <property type="match status" value="1"/>
</dbReference>
<dbReference type="GO" id="GO:0005737">
    <property type="term" value="C:cytoplasm"/>
    <property type="evidence" value="ECO:0007669"/>
    <property type="project" value="TreeGrafter"/>
</dbReference>
<accession>A0A1Q8QKU7</accession>
<name>A0A1Q8QKU7_9FIRM</name>
<keyword evidence="3" id="KW-0378">Hydrolase</keyword>
<feature type="binding site" evidence="1">
    <location>
        <position position="187"/>
    </location>
    <ligand>
        <name>Mn(2+)</name>
        <dbReference type="ChEBI" id="CHEBI:29035"/>
        <label>2</label>
    </ligand>
</feature>
<feature type="binding site" evidence="1">
    <location>
        <position position="408"/>
    </location>
    <ligand>
        <name>Mn(2+)</name>
        <dbReference type="ChEBI" id="CHEBI:29035"/>
        <label>2</label>
    </ligand>
</feature>
<dbReference type="GO" id="GO:0046872">
    <property type="term" value="F:metal ion binding"/>
    <property type="evidence" value="ECO:0007669"/>
    <property type="project" value="UniProtKB-KW"/>
</dbReference>
<comment type="caution">
    <text evidence="3">The sequence shown here is derived from an EMBL/GenBank/DDBJ whole genome shotgun (WGS) entry which is preliminary data.</text>
</comment>
<keyword evidence="4" id="KW-1185">Reference proteome</keyword>
<dbReference type="Proteomes" id="UP000186102">
    <property type="component" value="Unassembled WGS sequence"/>
</dbReference>
<sequence length="436" mass="47746">MCTNHKPEETIQAHFPEALQWRRDLHKCPQPSWLEFFATGYVAEKLEEWGYQVKLGREIIAEDKQLLLPDAAILQREYDRALQAGVKEKFIAPAQGGFTGVVGILKGDRPGPTVGFRFDIDSNEVVESNADSHRPAREGFASQNPGYAHMCGHDAHTAIGLLLARHFAENKAKLNGTVKFIFQPNEENLSGAPAMIAKGLLDDLDYLFGGHVGITARKTGQIAFDIYSFLALSRFEVTYTGRPTHAGISPHEGKNALLGACAAVTNLYAIARHGDGASRINVGTLEAGTTWNVIPERAYFRLETRGVSNQVNSYMVRKVTEILHGAAQMYDLNLEVKPAATALSCRNSPDLIKLGLKVAENLPSVQEAIPEIPFNGSEDVTLMMERVQNHGGKALYVLFGTPIFGGHHSSTFDVDEEVIRNGAEFLVGIHAAVTEE</sequence>
<dbReference type="PIRSF" id="PIRSF005962">
    <property type="entry name" value="Pept_M20D_amidohydro"/>
    <property type="match status" value="1"/>
</dbReference>
<dbReference type="PANTHER" id="PTHR30575">
    <property type="entry name" value="PEPTIDASE M20"/>
    <property type="match status" value="1"/>
</dbReference>
<dbReference type="SUPFAM" id="SSF55031">
    <property type="entry name" value="Bacterial exopeptidase dimerisation domain"/>
    <property type="match status" value="1"/>
</dbReference>
<dbReference type="EMBL" id="MLBF01000050">
    <property type="protein sequence ID" value="OLN27878.1"/>
    <property type="molecule type" value="Genomic_DNA"/>
</dbReference>
<dbReference type="NCBIfam" id="TIGR01891">
    <property type="entry name" value="amidohydrolases"/>
    <property type="match status" value="1"/>
</dbReference>
<dbReference type="RefSeq" id="WP_075366683.1">
    <property type="nucleotide sequence ID" value="NZ_MLBF01000050.1"/>
</dbReference>
<dbReference type="PANTHER" id="PTHR30575:SF3">
    <property type="entry name" value="PEPTIDASE M20 DIMERISATION DOMAIN-CONTAINING PROTEIN"/>
    <property type="match status" value="1"/>
</dbReference>
<dbReference type="InterPro" id="IPR002933">
    <property type="entry name" value="Peptidase_M20"/>
</dbReference>
<organism evidence="3 4">
    <name type="scientific">Desulfosporosinus metallidurans</name>
    <dbReference type="NCBI Taxonomy" id="1888891"/>
    <lineage>
        <taxon>Bacteria</taxon>
        <taxon>Bacillati</taxon>
        <taxon>Bacillota</taxon>
        <taxon>Clostridia</taxon>
        <taxon>Eubacteriales</taxon>
        <taxon>Desulfitobacteriaceae</taxon>
        <taxon>Desulfosporosinus</taxon>
    </lineage>
</organism>
<keyword evidence="1" id="KW-0479">Metal-binding</keyword>
<dbReference type="InterPro" id="IPR011650">
    <property type="entry name" value="Peptidase_M20_dimer"/>
</dbReference>
<feature type="domain" description="Peptidase M20 dimerisation" evidence="2">
    <location>
        <begin position="234"/>
        <end position="323"/>
    </location>
</feature>
<dbReference type="SUPFAM" id="SSF53187">
    <property type="entry name" value="Zn-dependent exopeptidases"/>
    <property type="match status" value="1"/>
</dbReference>
<dbReference type="GO" id="GO:0071713">
    <property type="term" value="F:para-aminobenzoyl-glutamate hydrolase activity"/>
    <property type="evidence" value="ECO:0007669"/>
    <property type="project" value="TreeGrafter"/>
</dbReference>
<dbReference type="Gene3D" id="3.40.630.10">
    <property type="entry name" value="Zn peptidases"/>
    <property type="match status" value="2"/>
</dbReference>
<dbReference type="InterPro" id="IPR017439">
    <property type="entry name" value="Amidohydrolase"/>
</dbReference>
<protein>
    <submittedName>
        <fullName evidence="3">Putative amino acid amidohydrolase</fullName>
    </submittedName>
</protein>
<dbReference type="STRING" id="1888891.DSOL_4335"/>
<dbReference type="GO" id="GO:0046657">
    <property type="term" value="P:folic acid catabolic process"/>
    <property type="evidence" value="ECO:0007669"/>
    <property type="project" value="TreeGrafter"/>
</dbReference>
<dbReference type="InterPro" id="IPR052030">
    <property type="entry name" value="Peptidase_M20/M20A_hydrolases"/>
</dbReference>
<reference evidence="3 4" key="1">
    <citation type="submission" date="2016-09" db="EMBL/GenBank/DDBJ databases">
        <title>Complete genome of Desulfosporosinus sp. OL.</title>
        <authorList>
            <person name="Mardanov A."/>
            <person name="Beletsky A."/>
            <person name="Panova A."/>
            <person name="Karnachuk O."/>
            <person name="Ravin N."/>
        </authorList>
    </citation>
    <scope>NUCLEOTIDE SEQUENCE [LARGE SCALE GENOMIC DNA]</scope>
    <source>
        <strain evidence="3 4">OL</strain>
    </source>
</reference>
<feature type="binding site" evidence="1">
    <location>
        <position position="153"/>
    </location>
    <ligand>
        <name>Mn(2+)</name>
        <dbReference type="ChEBI" id="CHEBI:29035"/>
        <label>2</label>
    </ligand>
</feature>
<feature type="binding site" evidence="1">
    <location>
        <position position="211"/>
    </location>
    <ligand>
        <name>Mn(2+)</name>
        <dbReference type="ChEBI" id="CHEBI:29035"/>
        <label>2</label>
    </ligand>
</feature>
<dbReference type="InterPro" id="IPR036264">
    <property type="entry name" value="Bact_exopeptidase_dim_dom"/>
</dbReference>
<dbReference type="Pfam" id="PF01546">
    <property type="entry name" value="Peptidase_M20"/>
    <property type="match status" value="1"/>
</dbReference>
<dbReference type="GO" id="GO:0016805">
    <property type="term" value="F:dipeptidase activity"/>
    <property type="evidence" value="ECO:0007669"/>
    <property type="project" value="TreeGrafter"/>
</dbReference>
<gene>
    <name evidence="3" type="ORF">DSOL_4335</name>
</gene>
<evidence type="ECO:0000259" key="2">
    <source>
        <dbReference type="Pfam" id="PF07687"/>
    </source>
</evidence>
<proteinExistence type="predicted"/>